<dbReference type="AlphaFoldDB" id="Q025W2"/>
<accession>Q025W2</accession>
<dbReference type="MEROPS" id="S54.025"/>
<evidence type="ECO:0000259" key="8">
    <source>
        <dbReference type="Pfam" id="PF01694"/>
    </source>
</evidence>
<dbReference type="InterPro" id="IPR050925">
    <property type="entry name" value="Rhomboid_protease_S54"/>
</dbReference>
<feature type="transmembrane region" description="Helical" evidence="7">
    <location>
        <begin position="179"/>
        <end position="201"/>
    </location>
</feature>
<reference evidence="9" key="1">
    <citation type="submission" date="2006-10" db="EMBL/GenBank/DDBJ databases">
        <title>Complete sequence of Solibacter usitatus Ellin6076.</title>
        <authorList>
            <consortium name="US DOE Joint Genome Institute"/>
            <person name="Copeland A."/>
            <person name="Lucas S."/>
            <person name="Lapidus A."/>
            <person name="Barry K."/>
            <person name="Detter J.C."/>
            <person name="Glavina del Rio T."/>
            <person name="Hammon N."/>
            <person name="Israni S."/>
            <person name="Dalin E."/>
            <person name="Tice H."/>
            <person name="Pitluck S."/>
            <person name="Thompson L.S."/>
            <person name="Brettin T."/>
            <person name="Bruce D."/>
            <person name="Han C."/>
            <person name="Tapia R."/>
            <person name="Gilna P."/>
            <person name="Schmutz J."/>
            <person name="Larimer F."/>
            <person name="Land M."/>
            <person name="Hauser L."/>
            <person name="Kyrpides N."/>
            <person name="Mikhailova N."/>
            <person name="Janssen P.H."/>
            <person name="Kuske C.R."/>
            <person name="Richardson P."/>
        </authorList>
    </citation>
    <scope>NUCLEOTIDE SEQUENCE</scope>
    <source>
        <strain evidence="9">Ellin6076</strain>
    </source>
</reference>
<dbReference type="InterPro" id="IPR035952">
    <property type="entry name" value="Rhomboid-like_sf"/>
</dbReference>
<evidence type="ECO:0000256" key="2">
    <source>
        <dbReference type="ARBA" id="ARBA00009045"/>
    </source>
</evidence>
<feature type="transmembrane region" description="Helical" evidence="7">
    <location>
        <begin position="69"/>
        <end position="89"/>
    </location>
</feature>
<evidence type="ECO:0000256" key="3">
    <source>
        <dbReference type="ARBA" id="ARBA00022692"/>
    </source>
</evidence>
<proteinExistence type="inferred from homology"/>
<evidence type="ECO:0000256" key="6">
    <source>
        <dbReference type="ARBA" id="ARBA00023136"/>
    </source>
</evidence>
<dbReference type="EMBL" id="CP000473">
    <property type="protein sequence ID" value="ABJ83207.1"/>
    <property type="molecule type" value="Genomic_DNA"/>
</dbReference>
<evidence type="ECO:0000313" key="9">
    <source>
        <dbReference type="EMBL" id="ABJ83207.1"/>
    </source>
</evidence>
<gene>
    <name evidence="9" type="ordered locus">Acid_2217</name>
</gene>
<keyword evidence="4" id="KW-0378">Hydrolase</keyword>
<dbReference type="KEGG" id="sus:Acid_2217"/>
<keyword evidence="5 7" id="KW-1133">Transmembrane helix</keyword>
<dbReference type="OrthoDB" id="114877at2"/>
<dbReference type="Gene3D" id="1.20.1540.10">
    <property type="entry name" value="Rhomboid-like"/>
    <property type="match status" value="1"/>
</dbReference>
<dbReference type="PANTHER" id="PTHR43731">
    <property type="entry name" value="RHOMBOID PROTEASE"/>
    <property type="match status" value="1"/>
</dbReference>
<dbReference type="GO" id="GO:0004252">
    <property type="term" value="F:serine-type endopeptidase activity"/>
    <property type="evidence" value="ECO:0007669"/>
    <property type="project" value="InterPro"/>
</dbReference>
<dbReference type="SUPFAM" id="SSF144091">
    <property type="entry name" value="Rhomboid-like"/>
    <property type="match status" value="1"/>
</dbReference>
<name>Q025W2_SOLUE</name>
<comment type="subcellular location">
    <subcellularLocation>
        <location evidence="1">Membrane</location>
        <topology evidence="1">Multi-pass membrane protein</topology>
    </subcellularLocation>
</comment>
<dbReference type="STRING" id="234267.Acid_2217"/>
<dbReference type="InParanoid" id="Q025W2"/>
<dbReference type="GO" id="GO:0016020">
    <property type="term" value="C:membrane"/>
    <property type="evidence" value="ECO:0007669"/>
    <property type="project" value="UniProtKB-SubCell"/>
</dbReference>
<feature type="transmembrane region" description="Helical" evidence="7">
    <location>
        <begin position="126"/>
        <end position="146"/>
    </location>
</feature>
<organism evidence="9">
    <name type="scientific">Solibacter usitatus (strain Ellin6076)</name>
    <dbReference type="NCBI Taxonomy" id="234267"/>
    <lineage>
        <taxon>Bacteria</taxon>
        <taxon>Pseudomonadati</taxon>
        <taxon>Acidobacteriota</taxon>
        <taxon>Terriglobia</taxon>
        <taxon>Bryobacterales</taxon>
        <taxon>Solibacteraceae</taxon>
        <taxon>Candidatus Solibacter</taxon>
    </lineage>
</organism>
<sequence length="246" mass="28050">MRQPRYTYRRSSFFGSFPPGVKWLLIVNTVVFLITSLFARQFGDDFRLLALAPVAVVQHFAIWQLVTYLFLHGGITHLLFNMLALWMFGTPLESDWGTRQFLKYYFICGIGAGVCDVAMNAMMGNWVTSTIGASGAIYGLLLAYGVCYPDQTVLMGFLFPIKAKYMVMIYAAIELYLSIGVNNGISNIAHLGGMVVGFVYLKSRLPRLKLRLPDWQGAYRQWKLQRAKKKFQVYMRKHGDRGPWVN</sequence>
<dbReference type="SMART" id="SM01160">
    <property type="entry name" value="DUF1751"/>
    <property type="match status" value="1"/>
</dbReference>
<comment type="similarity">
    <text evidence="2">Belongs to the peptidase S54 family.</text>
</comment>
<feature type="transmembrane region" description="Helical" evidence="7">
    <location>
        <begin position="101"/>
        <end position="120"/>
    </location>
</feature>
<dbReference type="eggNOG" id="COG0705">
    <property type="taxonomic scope" value="Bacteria"/>
</dbReference>
<evidence type="ECO:0000256" key="1">
    <source>
        <dbReference type="ARBA" id="ARBA00004141"/>
    </source>
</evidence>
<dbReference type="InterPro" id="IPR022764">
    <property type="entry name" value="Peptidase_S54_rhomboid_dom"/>
</dbReference>
<evidence type="ECO:0000256" key="5">
    <source>
        <dbReference type="ARBA" id="ARBA00022989"/>
    </source>
</evidence>
<dbReference type="FunCoup" id="Q025W2">
    <property type="interactions" value="58"/>
</dbReference>
<feature type="transmembrane region" description="Helical" evidence="7">
    <location>
        <begin position="153"/>
        <end position="173"/>
    </location>
</feature>
<protein>
    <submittedName>
        <fullName evidence="9">Rhomboid family protein</fullName>
    </submittedName>
</protein>
<dbReference type="HOGENOM" id="CLU_1155445_0_0_0"/>
<feature type="domain" description="Peptidase S54 rhomboid" evidence="8">
    <location>
        <begin position="61"/>
        <end position="201"/>
    </location>
</feature>
<dbReference type="PANTHER" id="PTHR43731:SF14">
    <property type="entry name" value="PRESENILIN-ASSOCIATED RHOMBOID-LIKE PROTEIN, MITOCHONDRIAL"/>
    <property type="match status" value="1"/>
</dbReference>
<dbReference type="Pfam" id="PF01694">
    <property type="entry name" value="Rhomboid"/>
    <property type="match status" value="1"/>
</dbReference>
<keyword evidence="6 7" id="KW-0472">Membrane</keyword>
<feature type="transmembrane region" description="Helical" evidence="7">
    <location>
        <begin position="20"/>
        <end position="39"/>
    </location>
</feature>
<evidence type="ECO:0000256" key="4">
    <source>
        <dbReference type="ARBA" id="ARBA00022801"/>
    </source>
</evidence>
<keyword evidence="3 7" id="KW-0812">Transmembrane</keyword>
<evidence type="ECO:0000256" key="7">
    <source>
        <dbReference type="SAM" id="Phobius"/>
    </source>
</evidence>